<comment type="catalytic activity">
    <reaction evidence="1">
        <text>D-mannose 6-phosphate = D-fructose 6-phosphate</text>
        <dbReference type="Rhea" id="RHEA:12356"/>
        <dbReference type="ChEBI" id="CHEBI:58735"/>
        <dbReference type="ChEBI" id="CHEBI:61527"/>
        <dbReference type="EC" id="5.3.1.8"/>
    </reaction>
</comment>
<reference evidence="10" key="1">
    <citation type="submission" date="2021-03" db="EMBL/GenBank/DDBJ databases">
        <title>Pengzhenrongella sicca gen. nov., sp. nov., a new member of suborder Micrococcineae isolated from High-Arctic tundra soil.</title>
        <authorList>
            <person name="Peng F."/>
        </authorList>
    </citation>
    <scope>NUCLEOTIDE SEQUENCE</scope>
    <source>
        <strain evidence="10">LRZ-2</strain>
    </source>
</reference>
<dbReference type="PIRSF" id="PIRSF001480">
    <property type="entry name" value="Mannose-6-phosphate_isomerase"/>
    <property type="match status" value="1"/>
</dbReference>
<dbReference type="PANTHER" id="PTHR10309:SF0">
    <property type="entry name" value="MANNOSE-6-PHOSPHATE ISOMERASE"/>
    <property type="match status" value="1"/>
</dbReference>
<dbReference type="Proteomes" id="UP000663937">
    <property type="component" value="Chromosome"/>
</dbReference>
<comment type="similarity">
    <text evidence="2">Belongs to the mannose-6-phosphate isomerase type 1 family.</text>
</comment>
<evidence type="ECO:0000259" key="9">
    <source>
        <dbReference type="Pfam" id="PF20511"/>
    </source>
</evidence>
<evidence type="ECO:0000256" key="2">
    <source>
        <dbReference type="ARBA" id="ARBA00010772"/>
    </source>
</evidence>
<feature type="binding site" evidence="8">
    <location>
        <position position="308"/>
    </location>
    <ligand>
        <name>Zn(2+)</name>
        <dbReference type="ChEBI" id="CHEBI:29105"/>
    </ligand>
</feature>
<dbReference type="InterPro" id="IPR011051">
    <property type="entry name" value="RmlC_Cupin_sf"/>
</dbReference>
<dbReference type="SUPFAM" id="SSF51182">
    <property type="entry name" value="RmlC-like cupins"/>
    <property type="match status" value="1"/>
</dbReference>
<feature type="active site" evidence="7">
    <location>
        <position position="327"/>
    </location>
</feature>
<dbReference type="GO" id="GO:0009298">
    <property type="term" value="P:GDP-mannose biosynthetic process"/>
    <property type="evidence" value="ECO:0007669"/>
    <property type="project" value="InterPro"/>
</dbReference>
<dbReference type="GO" id="GO:0004476">
    <property type="term" value="F:mannose-6-phosphate isomerase activity"/>
    <property type="evidence" value="ECO:0007669"/>
    <property type="project" value="UniProtKB-EC"/>
</dbReference>
<gene>
    <name evidence="10" type="primary">manA</name>
    <name evidence="10" type="ORF">J4E96_04390</name>
</gene>
<evidence type="ECO:0000256" key="1">
    <source>
        <dbReference type="ARBA" id="ARBA00000757"/>
    </source>
</evidence>
<dbReference type="InterPro" id="IPR016305">
    <property type="entry name" value="Mannose-6-P_Isomerase"/>
</dbReference>
<dbReference type="PRINTS" id="PR00714">
    <property type="entry name" value="MAN6PISMRASE"/>
</dbReference>
<dbReference type="AlphaFoldDB" id="A0A8A4ZE55"/>
<name>A0A8A4ZE55_9MICO</name>
<evidence type="ECO:0000256" key="4">
    <source>
        <dbReference type="ARBA" id="ARBA00022723"/>
    </source>
</evidence>
<dbReference type="InterPro" id="IPR046457">
    <property type="entry name" value="PMI_typeI_cat"/>
</dbReference>
<dbReference type="EC" id="5.3.1.8" evidence="3"/>
<organism evidence="10 11">
    <name type="scientific">Pengzhenrongella sicca</name>
    <dbReference type="NCBI Taxonomy" id="2819238"/>
    <lineage>
        <taxon>Bacteria</taxon>
        <taxon>Bacillati</taxon>
        <taxon>Actinomycetota</taxon>
        <taxon>Actinomycetes</taxon>
        <taxon>Micrococcales</taxon>
        <taxon>Pengzhenrongella</taxon>
    </lineage>
</organism>
<protein>
    <recommendedName>
        <fullName evidence="3">mannose-6-phosphate isomerase</fullName>
        <ecNumber evidence="3">5.3.1.8</ecNumber>
    </recommendedName>
</protein>
<dbReference type="PANTHER" id="PTHR10309">
    <property type="entry name" value="MANNOSE-6-PHOSPHATE ISOMERASE"/>
    <property type="match status" value="1"/>
</dbReference>
<comment type="cofactor">
    <cofactor evidence="8">
        <name>Zn(2+)</name>
        <dbReference type="ChEBI" id="CHEBI:29105"/>
    </cofactor>
    <text evidence="8">Binds 1 zinc ion per subunit.</text>
</comment>
<accession>A0A8A4ZE55</accession>
<dbReference type="InterPro" id="IPR001250">
    <property type="entry name" value="Man6P_Isoase-1"/>
</dbReference>
<keyword evidence="4 8" id="KW-0479">Metal-binding</keyword>
<dbReference type="Gene3D" id="2.60.120.10">
    <property type="entry name" value="Jelly Rolls"/>
    <property type="match status" value="2"/>
</dbReference>
<evidence type="ECO:0000256" key="8">
    <source>
        <dbReference type="PIRSR" id="PIRSR001480-2"/>
    </source>
</evidence>
<dbReference type="GO" id="GO:0005975">
    <property type="term" value="P:carbohydrate metabolic process"/>
    <property type="evidence" value="ECO:0007669"/>
    <property type="project" value="InterPro"/>
</dbReference>
<evidence type="ECO:0000256" key="6">
    <source>
        <dbReference type="ARBA" id="ARBA00023235"/>
    </source>
</evidence>
<keyword evidence="6 10" id="KW-0413">Isomerase</keyword>
<feature type="binding site" evidence="8">
    <location>
        <position position="142"/>
    </location>
    <ligand>
        <name>Zn(2+)</name>
        <dbReference type="ChEBI" id="CHEBI:29105"/>
    </ligand>
</feature>
<feature type="domain" description="Phosphomannose isomerase type I catalytic" evidence="9">
    <location>
        <begin position="48"/>
        <end position="194"/>
    </location>
</feature>
<dbReference type="EMBL" id="CP071868">
    <property type="protein sequence ID" value="QTE30252.1"/>
    <property type="molecule type" value="Genomic_DNA"/>
</dbReference>
<dbReference type="GO" id="GO:0008270">
    <property type="term" value="F:zinc ion binding"/>
    <property type="evidence" value="ECO:0007669"/>
    <property type="project" value="InterPro"/>
</dbReference>
<dbReference type="Pfam" id="PF20511">
    <property type="entry name" value="PMI_typeI_cat"/>
    <property type="match status" value="1"/>
</dbReference>
<dbReference type="InterPro" id="IPR018050">
    <property type="entry name" value="Pmannose_isomerase-type1_CS"/>
</dbReference>
<proteinExistence type="inferred from homology"/>
<evidence type="ECO:0000313" key="10">
    <source>
        <dbReference type="EMBL" id="QTE30252.1"/>
    </source>
</evidence>
<dbReference type="KEGG" id="psic:J4E96_04390"/>
<evidence type="ECO:0000313" key="11">
    <source>
        <dbReference type="Proteomes" id="UP000663937"/>
    </source>
</evidence>
<evidence type="ECO:0000256" key="5">
    <source>
        <dbReference type="ARBA" id="ARBA00022833"/>
    </source>
</evidence>
<dbReference type="PROSITE" id="PS00965">
    <property type="entry name" value="PMI_I_1"/>
    <property type="match status" value="1"/>
</dbReference>
<dbReference type="NCBIfam" id="TIGR00218">
    <property type="entry name" value="manA"/>
    <property type="match status" value="1"/>
</dbReference>
<keyword evidence="5 8" id="KW-0862">Zinc</keyword>
<evidence type="ECO:0000256" key="7">
    <source>
        <dbReference type="PIRSR" id="PIRSR001480-1"/>
    </source>
</evidence>
<feature type="binding site" evidence="8">
    <location>
        <position position="179"/>
    </location>
    <ligand>
        <name>Zn(2+)</name>
        <dbReference type="ChEBI" id="CHEBI:29105"/>
    </ligand>
</feature>
<sequence length="444" mass="47219">MVQQSVALPPGFSPNRRHLGVRANLCGREPCIRYHRGIQLPTIEDPVIRLANPAQHYAWGSVTAIPELLGLPAATEPLAESWLGAHPSAPSVVRTEHGSAGLDSWLAADAEGLLGADVVARFGPSLPYLLKVIAAETPLSLQVHPTAEQAAVGFAAEEDAGVPITAVHRNYRDRNHKPELLYALTPFEALCGFRAPRRAAELLADLDAPLAKQLHDVLTTQPSFEGIRAAFTQLLQAHTRPSADAVHEVTDACAARLAAGSSSPRADRTVVLLAQQYPGDPGVVTSLLLNPVTLQPGDAMFVPAGGVHAYLHGLGIEIMASSDNVLRAGLTTKHIDVDELLRNVDYVAAPPIRIAPEIFHRATRVFYAPVDDFELSVTSIDDAVVHPLPGRGPRILLCLAGELEIRTARGSVVKLLRGESIFAPASDGDLTVQGSGTVVQADVP</sequence>
<dbReference type="GO" id="GO:0005829">
    <property type="term" value="C:cytosol"/>
    <property type="evidence" value="ECO:0007669"/>
    <property type="project" value="TreeGrafter"/>
</dbReference>
<feature type="binding site" evidence="8">
    <location>
        <position position="144"/>
    </location>
    <ligand>
        <name>Zn(2+)</name>
        <dbReference type="ChEBI" id="CHEBI:29105"/>
    </ligand>
</feature>
<keyword evidence="11" id="KW-1185">Reference proteome</keyword>
<evidence type="ECO:0000256" key="3">
    <source>
        <dbReference type="ARBA" id="ARBA00011956"/>
    </source>
</evidence>
<dbReference type="InterPro" id="IPR014710">
    <property type="entry name" value="RmlC-like_jellyroll"/>
</dbReference>
<dbReference type="CDD" id="cd07011">
    <property type="entry name" value="cupin_PMI_type_I_N"/>
    <property type="match status" value="1"/>
</dbReference>
<dbReference type="Gene3D" id="1.10.441.10">
    <property type="entry name" value="Phosphomannose Isomerase, domain 2"/>
    <property type="match status" value="1"/>
</dbReference>